<name>A0A8J3KH60_9ACTN</name>
<keyword evidence="3" id="KW-1185">Reference proteome</keyword>
<dbReference type="InterPro" id="IPR052519">
    <property type="entry name" value="Euk-type_GlcNAc_Kinase"/>
</dbReference>
<dbReference type="RefSeq" id="WP_120315914.1">
    <property type="nucleotide sequence ID" value="NZ_BONH01000001.1"/>
</dbReference>
<comment type="caution">
    <text evidence="2">The sequence shown here is derived from an EMBL/GenBank/DDBJ whole genome shotgun (WGS) entry which is preliminary data.</text>
</comment>
<feature type="domain" description="ATPase BadF/BadG/BcrA/BcrD type" evidence="1">
    <location>
        <begin position="7"/>
        <end position="266"/>
    </location>
</feature>
<protein>
    <submittedName>
        <fullName evidence="2">N-acetylglucosamine kinase</fullName>
    </submittedName>
</protein>
<dbReference type="SUPFAM" id="SSF53067">
    <property type="entry name" value="Actin-like ATPase domain"/>
    <property type="match status" value="2"/>
</dbReference>
<keyword evidence="2" id="KW-0808">Transferase</keyword>
<keyword evidence="2" id="KW-0418">Kinase</keyword>
<evidence type="ECO:0000313" key="3">
    <source>
        <dbReference type="Proteomes" id="UP000659904"/>
    </source>
</evidence>
<dbReference type="Gene3D" id="3.30.420.40">
    <property type="match status" value="2"/>
</dbReference>
<sequence length="325" mass="32648">MSDKLVLGLDVGGTSTRAVLATPDGQRLGAGRAGGGNPTTHGAAALAELTGAIRAALGDTAPESVAGAVLGMAGFTKLGADPALRTAFDEAWTGLGLRCEPQLVSDVLAAYAAGTPDPDGTVIVAGTGAIAARVRGHRLDHVADGHGWLLGDLGSGYWLGREAVRSALRDLDKERPPGALAAGVLTELLGTDAVAPRRRDTAAALVQAVVAESPIALARLAPMVLRCYDADDPAAVDVVQRGAAHLADTVAMVRAPGETTVLVRGGGLLTNDTPLAAELAAAIAVSWPATTLRPAGDAAAAAAWLAALPTAPDPRTLHTRLLTPA</sequence>
<evidence type="ECO:0000313" key="2">
    <source>
        <dbReference type="EMBL" id="GIF95019.1"/>
    </source>
</evidence>
<dbReference type="PANTHER" id="PTHR43190:SF3">
    <property type="entry name" value="N-ACETYL-D-GLUCOSAMINE KINASE"/>
    <property type="match status" value="1"/>
</dbReference>
<dbReference type="Proteomes" id="UP000659904">
    <property type="component" value="Unassembled WGS sequence"/>
</dbReference>
<reference evidence="2 3" key="1">
    <citation type="submission" date="2021-01" db="EMBL/GenBank/DDBJ databases">
        <title>Whole genome shotgun sequence of Catellatospora citrea NBRC 14495.</title>
        <authorList>
            <person name="Komaki H."/>
            <person name="Tamura T."/>
        </authorList>
    </citation>
    <scope>NUCLEOTIDE SEQUENCE [LARGE SCALE GENOMIC DNA]</scope>
    <source>
        <strain evidence="2 3">NBRC 14495</strain>
    </source>
</reference>
<dbReference type="Pfam" id="PF01869">
    <property type="entry name" value="BcrAD_BadFG"/>
    <property type="match status" value="1"/>
</dbReference>
<proteinExistence type="predicted"/>
<dbReference type="GO" id="GO:0016301">
    <property type="term" value="F:kinase activity"/>
    <property type="evidence" value="ECO:0007669"/>
    <property type="project" value="UniProtKB-KW"/>
</dbReference>
<dbReference type="AlphaFoldDB" id="A0A8J3KH60"/>
<evidence type="ECO:0000259" key="1">
    <source>
        <dbReference type="Pfam" id="PF01869"/>
    </source>
</evidence>
<gene>
    <name evidence="2" type="ORF">Cci01nite_01130</name>
</gene>
<dbReference type="InterPro" id="IPR043129">
    <property type="entry name" value="ATPase_NBD"/>
</dbReference>
<dbReference type="EMBL" id="BONH01000001">
    <property type="protein sequence ID" value="GIF95019.1"/>
    <property type="molecule type" value="Genomic_DNA"/>
</dbReference>
<dbReference type="InterPro" id="IPR002731">
    <property type="entry name" value="ATPase_BadF"/>
</dbReference>
<organism evidence="2 3">
    <name type="scientific">Catellatospora citrea</name>
    <dbReference type="NCBI Taxonomy" id="53366"/>
    <lineage>
        <taxon>Bacteria</taxon>
        <taxon>Bacillati</taxon>
        <taxon>Actinomycetota</taxon>
        <taxon>Actinomycetes</taxon>
        <taxon>Micromonosporales</taxon>
        <taxon>Micromonosporaceae</taxon>
        <taxon>Catellatospora</taxon>
    </lineage>
</organism>
<accession>A0A8J3KH60</accession>
<dbReference type="PANTHER" id="PTHR43190">
    <property type="entry name" value="N-ACETYL-D-GLUCOSAMINE KINASE"/>
    <property type="match status" value="1"/>
</dbReference>